<reference evidence="4" key="1">
    <citation type="journal article" date="2023" name="G3 (Bethesda)">
        <title>A reference genome for the long-term kleptoplast-retaining sea slug Elysia crispata morphotype clarki.</title>
        <authorList>
            <person name="Eastman K.E."/>
            <person name="Pendleton A.L."/>
            <person name="Shaikh M.A."/>
            <person name="Suttiyut T."/>
            <person name="Ogas R."/>
            <person name="Tomko P."/>
            <person name="Gavelis G."/>
            <person name="Widhalm J.R."/>
            <person name="Wisecaver J.H."/>
        </authorList>
    </citation>
    <scope>NUCLEOTIDE SEQUENCE</scope>
    <source>
        <strain evidence="4">ECLA1</strain>
    </source>
</reference>
<dbReference type="SMART" id="SM00225">
    <property type="entry name" value="BTB"/>
    <property type="match status" value="1"/>
</dbReference>
<proteinExistence type="predicted"/>
<dbReference type="PANTHER" id="PTHR45632:SF5">
    <property type="entry name" value="KELCH-LIKE PROTEIN 22"/>
    <property type="match status" value="1"/>
</dbReference>
<dbReference type="AlphaFoldDB" id="A0AAE1D336"/>
<accession>A0AAE1D336</accession>
<dbReference type="InterPro" id="IPR015915">
    <property type="entry name" value="Kelch-typ_b-propeller"/>
</dbReference>
<dbReference type="InterPro" id="IPR011333">
    <property type="entry name" value="SKP1/BTB/POZ_sf"/>
</dbReference>
<dbReference type="Pfam" id="PF00651">
    <property type="entry name" value="BTB"/>
    <property type="match status" value="1"/>
</dbReference>
<keyword evidence="2" id="KW-0677">Repeat</keyword>
<protein>
    <recommendedName>
        <fullName evidence="3">BTB domain-containing protein</fullName>
    </recommendedName>
</protein>
<dbReference type="Pfam" id="PF07707">
    <property type="entry name" value="BACK"/>
    <property type="match status" value="1"/>
</dbReference>
<dbReference type="Gene3D" id="2.120.10.80">
    <property type="entry name" value="Kelch-type beta propeller"/>
    <property type="match status" value="1"/>
</dbReference>
<dbReference type="InterPro" id="IPR006652">
    <property type="entry name" value="Kelch_1"/>
</dbReference>
<dbReference type="InterPro" id="IPR011705">
    <property type="entry name" value="BACK"/>
</dbReference>
<feature type="domain" description="BTB" evidence="3">
    <location>
        <begin position="26"/>
        <end position="93"/>
    </location>
</feature>
<name>A0AAE1D336_9GAST</name>
<evidence type="ECO:0000256" key="1">
    <source>
        <dbReference type="ARBA" id="ARBA00022441"/>
    </source>
</evidence>
<dbReference type="InterPro" id="IPR000210">
    <property type="entry name" value="BTB/POZ_dom"/>
</dbReference>
<dbReference type="SUPFAM" id="SSF117281">
    <property type="entry name" value="Kelch motif"/>
    <property type="match status" value="1"/>
</dbReference>
<dbReference type="SMART" id="SM00875">
    <property type="entry name" value="BACK"/>
    <property type="match status" value="1"/>
</dbReference>
<dbReference type="PROSITE" id="PS50097">
    <property type="entry name" value="BTB"/>
    <property type="match status" value="1"/>
</dbReference>
<evidence type="ECO:0000256" key="2">
    <source>
        <dbReference type="ARBA" id="ARBA00022737"/>
    </source>
</evidence>
<dbReference type="Proteomes" id="UP001283361">
    <property type="component" value="Unassembled WGS sequence"/>
</dbReference>
<evidence type="ECO:0000313" key="4">
    <source>
        <dbReference type="EMBL" id="KAK3753914.1"/>
    </source>
</evidence>
<dbReference type="PANTHER" id="PTHR45632">
    <property type="entry name" value="LD33804P"/>
    <property type="match status" value="1"/>
</dbReference>
<comment type="caution">
    <text evidence="4">The sequence shown here is derived from an EMBL/GenBank/DDBJ whole genome shotgun (WGS) entry which is preliminary data.</text>
</comment>
<dbReference type="PROSITE" id="PS00374">
    <property type="entry name" value="MGMT"/>
    <property type="match status" value="1"/>
</dbReference>
<dbReference type="GO" id="GO:0003908">
    <property type="term" value="F:methylated-DNA-[protein]-cysteine S-methyltransferase activity"/>
    <property type="evidence" value="ECO:0007669"/>
    <property type="project" value="InterPro"/>
</dbReference>
<dbReference type="Gene3D" id="3.30.710.10">
    <property type="entry name" value="Potassium Channel Kv1.1, Chain A"/>
    <property type="match status" value="1"/>
</dbReference>
<evidence type="ECO:0000313" key="5">
    <source>
        <dbReference type="Proteomes" id="UP001283361"/>
    </source>
</evidence>
<dbReference type="GO" id="GO:0006281">
    <property type="term" value="P:DNA repair"/>
    <property type="evidence" value="ECO:0007669"/>
    <property type="project" value="InterPro"/>
</dbReference>
<evidence type="ECO:0000259" key="3">
    <source>
        <dbReference type="PROSITE" id="PS50097"/>
    </source>
</evidence>
<dbReference type="SMART" id="SM00612">
    <property type="entry name" value="Kelch"/>
    <property type="match status" value="3"/>
</dbReference>
<dbReference type="Gene3D" id="1.25.40.420">
    <property type="match status" value="1"/>
</dbReference>
<dbReference type="InterPro" id="IPR001497">
    <property type="entry name" value="MethylDNA_cys_MeTrfase_AS"/>
</dbReference>
<keyword evidence="1" id="KW-0880">Kelch repeat</keyword>
<dbReference type="EMBL" id="JAWDGP010005687">
    <property type="protein sequence ID" value="KAK3753914.1"/>
    <property type="molecule type" value="Genomic_DNA"/>
</dbReference>
<organism evidence="4 5">
    <name type="scientific">Elysia crispata</name>
    <name type="common">lettuce slug</name>
    <dbReference type="NCBI Taxonomy" id="231223"/>
    <lineage>
        <taxon>Eukaryota</taxon>
        <taxon>Metazoa</taxon>
        <taxon>Spiralia</taxon>
        <taxon>Lophotrochozoa</taxon>
        <taxon>Mollusca</taxon>
        <taxon>Gastropoda</taxon>
        <taxon>Heterobranchia</taxon>
        <taxon>Euthyneura</taxon>
        <taxon>Panpulmonata</taxon>
        <taxon>Sacoglossa</taxon>
        <taxon>Placobranchoidea</taxon>
        <taxon>Plakobranchidae</taxon>
        <taxon>Elysia</taxon>
    </lineage>
</organism>
<gene>
    <name evidence="4" type="ORF">RRG08_006298</name>
</gene>
<sequence length="567" mass="63872">MTWAQVAAINLLQGIQGRLQPGSPFADVLIQIGEAEFPCHRVILAAYSDYFMAMFTSGMQEDVTRTVKLNDVPQQIFASILDALYNGRDILDERNVIEVWRVASMLQVACLRQYCEDFLADHISNENCLTIWREARLSSCTVLANEAWNFVHREFPSIKSTEDFLACDLDDICLMVGSDDLNVAHEEEIVDAILLWVSHEEARKIHLSKLMSLARLDLISEAFILRRLMTESMVMENQEVLEMVRRSLEYHILLARRHDECPPSAIYRRASALDNVMIVLGEGKDNFYAYRFKTEEWFQLPPIPEDMGLGSAACTFGDDIYVAGGKNTMAAFFQFETRKNSWVKLASLNMGRRNHVHVAIGNRLYVLGGLNNEVTTLSSVECYDISKAQWTDVGNLHTAVRSSGSAVIGNKVIICGGKESDTVTSRSVQCFNTSTNTSYLLGAMPAETCLPRTISTGGKLYLITQEGSVWKMKLNDRSINIHQKTQLWDFARYWHGAILHDGIVYVIAGETPDNSELPDVWKVELQGVFQSVHNLRPANITRCMACLRTVVEKNMLKDALAMDVSRV</sequence>
<keyword evidence="5" id="KW-1185">Reference proteome</keyword>
<dbReference type="Pfam" id="PF24681">
    <property type="entry name" value="Kelch_KLHDC2_KLHL20_DRC7"/>
    <property type="match status" value="1"/>
</dbReference>
<dbReference type="SUPFAM" id="SSF54695">
    <property type="entry name" value="POZ domain"/>
    <property type="match status" value="1"/>
</dbReference>